<sequence length="298" mass="33231">MAATEEVIIAIMGSIGSGKSQIIDLLAGTNGAGAGLTNHGNDQVEIARLKLKRRDNGHDVDVVLLDTPGFDDTGGSDMETLDKVSNWLVSKYPKGTCLAGILYLHRITDNRMTAKPHQNLRLFGKLCGGNAEVEKKLIFVTTMWDKLRDQSLGVSREKNLKEVLTPLLNFTPQLRKSHNTKENAHQLVLEVVERPRGIPVLLAEELVNQDRSLKESQAAHALYTQYQELLEQHRASIAASLECAAESPPDPSALADLEAERLRIEREVEKTFLEAKKLKLGFFQRLFAWWRSWKSVGV</sequence>
<dbReference type="CDD" id="cd00882">
    <property type="entry name" value="Ras_like_GTPase"/>
    <property type="match status" value="1"/>
</dbReference>
<dbReference type="AlphaFoldDB" id="A0A9P6JLG7"/>
<reference evidence="1" key="1">
    <citation type="submission" date="2020-11" db="EMBL/GenBank/DDBJ databases">
        <authorList>
            <consortium name="DOE Joint Genome Institute"/>
            <person name="Ahrendt S."/>
            <person name="Riley R."/>
            <person name="Andreopoulos W."/>
            <person name="Labutti K."/>
            <person name="Pangilinan J."/>
            <person name="Ruiz-Duenas F.J."/>
            <person name="Barrasa J.M."/>
            <person name="Sanchez-Garcia M."/>
            <person name="Camarero S."/>
            <person name="Miyauchi S."/>
            <person name="Serrano A."/>
            <person name="Linde D."/>
            <person name="Babiker R."/>
            <person name="Drula E."/>
            <person name="Ayuso-Fernandez I."/>
            <person name="Pacheco R."/>
            <person name="Padilla G."/>
            <person name="Ferreira P."/>
            <person name="Barriuso J."/>
            <person name="Kellner H."/>
            <person name="Castanera R."/>
            <person name="Alfaro M."/>
            <person name="Ramirez L."/>
            <person name="Pisabarro A.G."/>
            <person name="Kuo A."/>
            <person name="Tritt A."/>
            <person name="Lipzen A."/>
            <person name="He G."/>
            <person name="Yan M."/>
            <person name="Ng V."/>
            <person name="Cullen D."/>
            <person name="Martin F."/>
            <person name="Rosso M.-N."/>
            <person name="Henrissat B."/>
            <person name="Hibbett D."/>
            <person name="Martinez A.T."/>
            <person name="Grigoriev I.V."/>
        </authorList>
    </citation>
    <scope>NUCLEOTIDE SEQUENCE</scope>
    <source>
        <strain evidence="1">CBS 506.95</strain>
    </source>
</reference>
<name>A0A9P6JLG7_9AGAR</name>
<dbReference type="Proteomes" id="UP000807306">
    <property type="component" value="Unassembled WGS sequence"/>
</dbReference>
<keyword evidence="2" id="KW-1185">Reference proteome</keyword>
<dbReference type="OrthoDB" id="8954335at2759"/>
<evidence type="ECO:0008006" key="3">
    <source>
        <dbReference type="Google" id="ProtNLM"/>
    </source>
</evidence>
<evidence type="ECO:0000313" key="1">
    <source>
        <dbReference type="EMBL" id="KAF9525181.1"/>
    </source>
</evidence>
<proteinExistence type="predicted"/>
<dbReference type="Gene3D" id="3.40.50.300">
    <property type="entry name" value="P-loop containing nucleotide triphosphate hydrolases"/>
    <property type="match status" value="1"/>
</dbReference>
<accession>A0A9P6JLG7</accession>
<comment type="caution">
    <text evidence="1">The sequence shown here is derived from an EMBL/GenBank/DDBJ whole genome shotgun (WGS) entry which is preliminary data.</text>
</comment>
<gene>
    <name evidence="1" type="ORF">CPB83DRAFT_885718</name>
</gene>
<dbReference type="SUPFAM" id="SSF52540">
    <property type="entry name" value="P-loop containing nucleoside triphosphate hydrolases"/>
    <property type="match status" value="1"/>
</dbReference>
<dbReference type="EMBL" id="MU157887">
    <property type="protein sequence ID" value="KAF9525181.1"/>
    <property type="molecule type" value="Genomic_DNA"/>
</dbReference>
<dbReference type="InterPro" id="IPR027417">
    <property type="entry name" value="P-loop_NTPase"/>
</dbReference>
<evidence type="ECO:0000313" key="2">
    <source>
        <dbReference type="Proteomes" id="UP000807306"/>
    </source>
</evidence>
<organism evidence="1 2">
    <name type="scientific">Crepidotus variabilis</name>
    <dbReference type="NCBI Taxonomy" id="179855"/>
    <lineage>
        <taxon>Eukaryota</taxon>
        <taxon>Fungi</taxon>
        <taxon>Dikarya</taxon>
        <taxon>Basidiomycota</taxon>
        <taxon>Agaricomycotina</taxon>
        <taxon>Agaricomycetes</taxon>
        <taxon>Agaricomycetidae</taxon>
        <taxon>Agaricales</taxon>
        <taxon>Agaricineae</taxon>
        <taxon>Crepidotaceae</taxon>
        <taxon>Crepidotus</taxon>
    </lineage>
</organism>
<protein>
    <recommendedName>
        <fullName evidence="3">G domain-containing protein</fullName>
    </recommendedName>
</protein>